<dbReference type="AlphaFoldDB" id="A0A0E0B2A8"/>
<dbReference type="Proteomes" id="UP000026961">
    <property type="component" value="Chromosome 9"/>
</dbReference>
<feature type="region of interest" description="Disordered" evidence="1">
    <location>
        <begin position="1"/>
        <end position="85"/>
    </location>
</feature>
<evidence type="ECO:0000313" key="2">
    <source>
        <dbReference type="EnsemblPlants" id="OGLUM09G08690.1"/>
    </source>
</evidence>
<reference evidence="2" key="2">
    <citation type="submission" date="2018-05" db="EMBL/GenBank/DDBJ databases">
        <title>OgluRS3 (Oryza glumaepatula Reference Sequence Version 3).</title>
        <authorList>
            <person name="Zhang J."/>
            <person name="Kudrna D."/>
            <person name="Lee S."/>
            <person name="Talag J."/>
            <person name="Welchert J."/>
            <person name="Wing R.A."/>
        </authorList>
    </citation>
    <scope>NUCLEOTIDE SEQUENCE [LARGE SCALE GENOMIC DNA]</scope>
</reference>
<feature type="region of interest" description="Disordered" evidence="1">
    <location>
        <begin position="108"/>
        <end position="149"/>
    </location>
</feature>
<organism evidence="2">
    <name type="scientific">Oryza glumipatula</name>
    <dbReference type="NCBI Taxonomy" id="40148"/>
    <lineage>
        <taxon>Eukaryota</taxon>
        <taxon>Viridiplantae</taxon>
        <taxon>Streptophyta</taxon>
        <taxon>Embryophyta</taxon>
        <taxon>Tracheophyta</taxon>
        <taxon>Spermatophyta</taxon>
        <taxon>Magnoliopsida</taxon>
        <taxon>Liliopsida</taxon>
        <taxon>Poales</taxon>
        <taxon>Poaceae</taxon>
        <taxon>BOP clade</taxon>
        <taxon>Oryzoideae</taxon>
        <taxon>Oryzeae</taxon>
        <taxon>Oryzinae</taxon>
        <taxon>Oryza</taxon>
    </lineage>
</organism>
<reference evidence="2" key="1">
    <citation type="submission" date="2015-04" db="UniProtKB">
        <authorList>
            <consortium name="EnsemblPlants"/>
        </authorList>
    </citation>
    <scope>IDENTIFICATION</scope>
</reference>
<evidence type="ECO:0000313" key="3">
    <source>
        <dbReference type="Proteomes" id="UP000026961"/>
    </source>
</evidence>
<protein>
    <submittedName>
        <fullName evidence="2">Uncharacterized protein</fullName>
    </submittedName>
</protein>
<proteinExistence type="predicted"/>
<evidence type="ECO:0000256" key="1">
    <source>
        <dbReference type="SAM" id="MobiDB-lite"/>
    </source>
</evidence>
<name>A0A0E0B2A8_9ORYZ</name>
<keyword evidence="3" id="KW-1185">Reference proteome</keyword>
<dbReference type="Gramene" id="OGLUM09G08690.1">
    <property type="protein sequence ID" value="OGLUM09G08690.1"/>
    <property type="gene ID" value="OGLUM09G08690"/>
</dbReference>
<dbReference type="HOGENOM" id="CLU_108239_0_0_1"/>
<dbReference type="EnsemblPlants" id="OGLUM09G08690.1">
    <property type="protein sequence ID" value="OGLUM09G08690.1"/>
    <property type="gene ID" value="OGLUM09G08690"/>
</dbReference>
<feature type="compositionally biased region" description="Basic residues" evidence="1">
    <location>
        <begin position="113"/>
        <end position="123"/>
    </location>
</feature>
<sequence length="180" mass="20150">MAVAGEHGARGGGGGGDDARAPHRRRRPDERLLPGLPLRVPGAGHRHVRGDHAPPRRPPQPPRGGQGGQGVRHGDRGVGRRRRRRVAVRVGVGRLRLGHRVAGEALAGAADRRRPRRLLRRPRPVLPPRPARAGGEARRRRPLPRHRRLPRQRRRPLRWEEFCVTVVFFSSELRSPSYAV</sequence>
<feature type="compositionally biased region" description="Basic residues" evidence="1">
    <location>
        <begin position="138"/>
        <end position="149"/>
    </location>
</feature>
<accession>A0A0E0B2A8</accession>
<feature type="compositionally biased region" description="Basic and acidic residues" evidence="1">
    <location>
        <begin position="17"/>
        <end position="32"/>
    </location>
</feature>
<feature type="compositionally biased region" description="Low complexity" evidence="1">
    <location>
        <begin position="33"/>
        <end position="42"/>
    </location>
</feature>